<feature type="signal peptide" evidence="1">
    <location>
        <begin position="1"/>
        <end position="20"/>
    </location>
</feature>
<comment type="caution">
    <text evidence="2">The sequence shown here is derived from an EMBL/GenBank/DDBJ whole genome shotgun (WGS) entry which is preliminary data.</text>
</comment>
<dbReference type="EMBL" id="QKKF02011401">
    <property type="protein sequence ID" value="RZF44093.1"/>
    <property type="molecule type" value="Genomic_DNA"/>
</dbReference>
<evidence type="ECO:0000313" key="2">
    <source>
        <dbReference type="EMBL" id="RZF44093.1"/>
    </source>
</evidence>
<accession>A0A482XEE4</accession>
<reference evidence="2 3" key="1">
    <citation type="journal article" date="2017" name="Gigascience">
        <title>Genome sequence of the small brown planthopper, Laodelphax striatellus.</title>
        <authorList>
            <person name="Zhu J."/>
            <person name="Jiang F."/>
            <person name="Wang X."/>
            <person name="Yang P."/>
            <person name="Bao Y."/>
            <person name="Zhao W."/>
            <person name="Wang W."/>
            <person name="Lu H."/>
            <person name="Wang Q."/>
            <person name="Cui N."/>
            <person name="Li J."/>
            <person name="Chen X."/>
            <person name="Luo L."/>
            <person name="Yu J."/>
            <person name="Kang L."/>
            <person name="Cui F."/>
        </authorList>
    </citation>
    <scope>NUCLEOTIDE SEQUENCE [LARGE SCALE GENOMIC DNA]</scope>
    <source>
        <strain evidence="2">Lst14</strain>
    </source>
</reference>
<dbReference type="PANTHER" id="PTHR34859">
    <property type="entry name" value="UNNAMED PRODUCT"/>
    <property type="match status" value="1"/>
</dbReference>
<dbReference type="AlphaFoldDB" id="A0A482XEE4"/>
<organism evidence="2 3">
    <name type="scientific">Laodelphax striatellus</name>
    <name type="common">Small brown planthopper</name>
    <name type="synonym">Delphax striatella</name>
    <dbReference type="NCBI Taxonomy" id="195883"/>
    <lineage>
        <taxon>Eukaryota</taxon>
        <taxon>Metazoa</taxon>
        <taxon>Ecdysozoa</taxon>
        <taxon>Arthropoda</taxon>
        <taxon>Hexapoda</taxon>
        <taxon>Insecta</taxon>
        <taxon>Pterygota</taxon>
        <taxon>Neoptera</taxon>
        <taxon>Paraneoptera</taxon>
        <taxon>Hemiptera</taxon>
        <taxon>Auchenorrhyncha</taxon>
        <taxon>Fulgoroidea</taxon>
        <taxon>Delphacidae</taxon>
        <taxon>Criomorphinae</taxon>
        <taxon>Laodelphax</taxon>
    </lineage>
</organism>
<dbReference type="InParanoid" id="A0A482XEE4"/>
<dbReference type="STRING" id="195883.A0A482XEE4"/>
<name>A0A482XEE4_LAOST</name>
<dbReference type="OrthoDB" id="9984440at2759"/>
<proteinExistence type="predicted"/>
<keyword evidence="1" id="KW-0732">Signal</keyword>
<protein>
    <submittedName>
        <fullName evidence="2">Uncharacterized protein</fullName>
    </submittedName>
</protein>
<keyword evidence="3" id="KW-1185">Reference proteome</keyword>
<feature type="chain" id="PRO_5019740209" evidence="1">
    <location>
        <begin position="21"/>
        <end position="385"/>
    </location>
</feature>
<dbReference type="Proteomes" id="UP000291343">
    <property type="component" value="Unassembled WGS sequence"/>
</dbReference>
<sequence length="385" mass="42468">MLPERTSLIVFLASITAITATSDFCWRDTYTRDIGKIPQNCGQNQVRIGLFCYDNCPAGYKRFGFDCHTVCPQGFRDDGLFCRLPEYGRGAGYPWKFGDPLNDSKQWQRCLHDHPQGCEKWGLVVYPKCAAGYSAFGCCICRPNPPDCPSLGLNPGIDLSCAKRIKIGNPQIGVCSTGEELDAGLCYTKCSSDYHGVGFVCWGKPPSKWVECGMGAATTPKTCASTIFGQITSVGQLCINIASGFSTSSVNELKSPADADKLAKLKQAYNSIKNNENVKKAVQVYENANKYKKGYVSIDTAMQATTVEDMVRLAAMIAAFVDPTGVANVVVAYSYPKCSKLQQSLEKHSLIKREKSRVSSVFFGYEQVMSYPVSMTTRRLWRMRI</sequence>
<dbReference type="PANTHER" id="PTHR34859:SF2">
    <property type="entry name" value="LYSM DOMAIN-CONTAINING PROTEIN"/>
    <property type="match status" value="1"/>
</dbReference>
<evidence type="ECO:0000256" key="1">
    <source>
        <dbReference type="SAM" id="SignalP"/>
    </source>
</evidence>
<gene>
    <name evidence="2" type="ORF">LSTR_LSTR004465</name>
</gene>
<evidence type="ECO:0000313" key="3">
    <source>
        <dbReference type="Proteomes" id="UP000291343"/>
    </source>
</evidence>